<comment type="caution">
    <text evidence="1">The sequence shown here is derived from an EMBL/GenBank/DDBJ whole genome shotgun (WGS) entry which is preliminary data.</text>
</comment>
<dbReference type="Proteomes" id="UP000536260">
    <property type="component" value="Unassembled WGS sequence"/>
</dbReference>
<sequence length="59" mass="6463">SPPVCPVPVPQMTDCFTSVKSVNKTDTLSLLRTFGAKRLFDVLHEPFLKVPKPAPKSPV</sequence>
<name>A0A7L3B077_9AVES</name>
<accession>A0A7L3B077</accession>
<reference evidence="1 2" key="1">
    <citation type="submission" date="2019-09" db="EMBL/GenBank/DDBJ databases">
        <title>Bird 10,000 Genomes (B10K) Project - Family phase.</title>
        <authorList>
            <person name="Zhang G."/>
        </authorList>
    </citation>
    <scope>NUCLEOTIDE SEQUENCE [LARGE SCALE GENOMIC DNA]</scope>
    <source>
        <strain evidence="1">B10K-DU-003-42</strain>
        <tissue evidence="1">Mixed tissue sample</tissue>
    </source>
</reference>
<gene>
    <name evidence="1" type="primary">Ercc1</name>
    <name evidence="1" type="ORF">SYRPAR_R14834</name>
</gene>
<dbReference type="Gene3D" id="1.10.150.20">
    <property type="entry name" value="5' to 3' exonuclease, C-terminal subdomain"/>
    <property type="match status" value="1"/>
</dbReference>
<proteinExistence type="predicted"/>
<protein>
    <submittedName>
        <fullName evidence="1">ERCC1 protein</fullName>
    </submittedName>
</protein>
<evidence type="ECO:0000313" key="2">
    <source>
        <dbReference type="Proteomes" id="UP000536260"/>
    </source>
</evidence>
<evidence type="ECO:0000313" key="1">
    <source>
        <dbReference type="EMBL" id="NXT25832.1"/>
    </source>
</evidence>
<organism evidence="1 2">
    <name type="scientific">Syrrhaptes paradoxus</name>
    <name type="common">Pallas's sandgrouse</name>
    <dbReference type="NCBI Taxonomy" id="302527"/>
    <lineage>
        <taxon>Eukaryota</taxon>
        <taxon>Metazoa</taxon>
        <taxon>Chordata</taxon>
        <taxon>Craniata</taxon>
        <taxon>Vertebrata</taxon>
        <taxon>Euteleostomi</taxon>
        <taxon>Archelosauria</taxon>
        <taxon>Archosauria</taxon>
        <taxon>Dinosauria</taxon>
        <taxon>Saurischia</taxon>
        <taxon>Theropoda</taxon>
        <taxon>Coelurosauria</taxon>
        <taxon>Aves</taxon>
        <taxon>Neognathae</taxon>
        <taxon>Neoaves</taxon>
        <taxon>Columbimorphae</taxon>
        <taxon>Pterocliformes</taxon>
        <taxon>Pteroclidae</taxon>
        <taxon>Syrrhaptes</taxon>
    </lineage>
</organism>
<feature type="non-terminal residue" evidence="1">
    <location>
        <position position="1"/>
    </location>
</feature>
<dbReference type="EMBL" id="VZTO01018325">
    <property type="protein sequence ID" value="NXT25832.1"/>
    <property type="molecule type" value="Genomic_DNA"/>
</dbReference>
<dbReference type="AlphaFoldDB" id="A0A7L3B077"/>
<keyword evidence="2" id="KW-1185">Reference proteome</keyword>
<feature type="non-terminal residue" evidence="1">
    <location>
        <position position="59"/>
    </location>
</feature>